<evidence type="ECO:0000313" key="1">
    <source>
        <dbReference type="EMBL" id="MDU9002090.1"/>
    </source>
</evidence>
<evidence type="ECO:0008006" key="3">
    <source>
        <dbReference type="Google" id="ProtNLM"/>
    </source>
</evidence>
<comment type="caution">
    <text evidence="1">The sequence shown here is derived from an EMBL/GenBank/DDBJ whole genome shotgun (WGS) entry which is preliminary data.</text>
</comment>
<dbReference type="Proteomes" id="UP001257627">
    <property type="component" value="Unassembled WGS sequence"/>
</dbReference>
<dbReference type="RefSeq" id="WP_266997913.1">
    <property type="nucleotide sequence ID" value="NZ_CP107955.1"/>
</dbReference>
<organism evidence="1 2">
    <name type="scientific">Streptomyces mirabilis</name>
    <dbReference type="NCBI Taxonomy" id="68239"/>
    <lineage>
        <taxon>Bacteria</taxon>
        <taxon>Bacillati</taxon>
        <taxon>Actinomycetota</taxon>
        <taxon>Actinomycetes</taxon>
        <taxon>Kitasatosporales</taxon>
        <taxon>Streptomycetaceae</taxon>
        <taxon>Streptomyces</taxon>
    </lineage>
</organism>
<reference evidence="1 2" key="1">
    <citation type="submission" date="2023-02" db="EMBL/GenBank/DDBJ databases">
        <authorList>
            <person name="Maleckis M."/>
        </authorList>
    </citation>
    <scope>NUCLEOTIDE SEQUENCE [LARGE SCALE GENOMIC DNA]</scope>
    <source>
        <strain evidence="1 2">P8-A2</strain>
    </source>
</reference>
<dbReference type="InterPro" id="IPR021388">
    <property type="entry name" value="DUF3024"/>
</dbReference>
<accession>A0ABU3V7F8</accession>
<name>A0ABU3V7F8_9ACTN</name>
<evidence type="ECO:0000313" key="2">
    <source>
        <dbReference type="Proteomes" id="UP001257627"/>
    </source>
</evidence>
<keyword evidence="2" id="KW-1185">Reference proteome</keyword>
<dbReference type="Pfam" id="PF11225">
    <property type="entry name" value="DUF3024"/>
    <property type="match status" value="1"/>
</dbReference>
<protein>
    <recommendedName>
        <fullName evidence="3">DUF3024 domain-containing protein</fullName>
    </recommendedName>
</protein>
<gene>
    <name evidence="1" type="ORF">PU648_59995</name>
</gene>
<dbReference type="EMBL" id="JARAKF010000006">
    <property type="protein sequence ID" value="MDU9002090.1"/>
    <property type="molecule type" value="Genomic_DNA"/>
</dbReference>
<sequence length="107" mass="11974">MKISELDRARLKKWAGQRIPEHAKAEVAVGCAVRGSTAVITEESAPWDGVGQWTSRRVARLRRTDEGWQVDGADRNGRRYPCDHLPAVPSLDEALTVLDDPRHAFWG</sequence>
<proteinExistence type="predicted"/>